<dbReference type="NCBIfam" id="TIGR01808">
    <property type="entry name" value="CM_M_hiGC-arch"/>
    <property type="match status" value="1"/>
</dbReference>
<organism evidence="2 3">
    <name type="scientific">Pseudonocardia alaniniphila</name>
    <dbReference type="NCBI Taxonomy" id="75291"/>
    <lineage>
        <taxon>Bacteria</taxon>
        <taxon>Bacillati</taxon>
        <taxon>Actinomycetota</taxon>
        <taxon>Actinomycetes</taxon>
        <taxon>Pseudonocardiales</taxon>
        <taxon>Pseudonocardiaceae</taxon>
        <taxon>Pseudonocardia</taxon>
    </lineage>
</organism>
<feature type="domain" description="Chorismate mutase" evidence="1">
    <location>
        <begin position="8"/>
        <end position="91"/>
    </location>
</feature>
<dbReference type="Pfam" id="PF01817">
    <property type="entry name" value="CM_2"/>
    <property type="match status" value="1"/>
</dbReference>
<dbReference type="SMART" id="SM00830">
    <property type="entry name" value="CM_2"/>
    <property type="match status" value="1"/>
</dbReference>
<evidence type="ECO:0000313" key="2">
    <source>
        <dbReference type="EMBL" id="MCH6167271.1"/>
    </source>
</evidence>
<dbReference type="Proteomes" id="UP001299970">
    <property type="component" value="Unassembled WGS sequence"/>
</dbReference>
<proteinExistence type="predicted"/>
<dbReference type="SUPFAM" id="SSF48600">
    <property type="entry name" value="Chorismate mutase II"/>
    <property type="match status" value="1"/>
</dbReference>
<dbReference type="PROSITE" id="PS51168">
    <property type="entry name" value="CHORISMATE_MUT_2"/>
    <property type="match status" value="1"/>
</dbReference>
<dbReference type="InterPro" id="IPR010958">
    <property type="entry name" value="Chorismate_mutase_highGC-bac"/>
</dbReference>
<dbReference type="InterPro" id="IPR036263">
    <property type="entry name" value="Chorismate_II_sf"/>
</dbReference>
<reference evidence="2 3" key="1">
    <citation type="submission" date="2022-03" db="EMBL/GenBank/DDBJ databases">
        <title>Pseudonocardia alaer sp. nov., a novel actinomycete isolated from reed forest soil.</title>
        <authorList>
            <person name="Wang L."/>
        </authorList>
    </citation>
    <scope>NUCLEOTIDE SEQUENCE [LARGE SCALE GENOMIC DNA]</scope>
    <source>
        <strain evidence="2 3">Y-16303</strain>
    </source>
</reference>
<comment type="caution">
    <text evidence="2">The sequence shown here is derived from an EMBL/GenBank/DDBJ whole genome shotgun (WGS) entry which is preliminary data.</text>
</comment>
<sequence length="91" mass="10297">MDDPASDIPAEEEIQALRVEIDRLDAEILRLVKRRTQVSRRIGRARMAAGGPRIVYNREMTVLARFRDLGAEGRELGMLLLRLGRGRLGGR</sequence>
<gene>
    <name evidence="2" type="ORF">MMF94_16430</name>
</gene>
<name>A0ABS9TG51_9PSEU</name>
<dbReference type="GO" id="GO:0004106">
    <property type="term" value="F:chorismate mutase activity"/>
    <property type="evidence" value="ECO:0007669"/>
    <property type="project" value="UniProtKB-EC"/>
</dbReference>
<evidence type="ECO:0000259" key="1">
    <source>
        <dbReference type="PROSITE" id="PS51168"/>
    </source>
</evidence>
<keyword evidence="3" id="KW-1185">Reference proteome</keyword>
<dbReference type="EC" id="5.4.99.5" evidence="2"/>
<dbReference type="InterPro" id="IPR036979">
    <property type="entry name" value="CM_dom_sf"/>
</dbReference>
<dbReference type="NCBIfam" id="NF005894">
    <property type="entry name" value="PRK07857.1"/>
    <property type="match status" value="1"/>
</dbReference>
<dbReference type="Gene3D" id="1.20.59.10">
    <property type="entry name" value="Chorismate mutase"/>
    <property type="match status" value="1"/>
</dbReference>
<dbReference type="InterPro" id="IPR002701">
    <property type="entry name" value="CM_II_prokaryot"/>
</dbReference>
<evidence type="ECO:0000313" key="3">
    <source>
        <dbReference type="Proteomes" id="UP001299970"/>
    </source>
</evidence>
<accession>A0ABS9TG51</accession>
<keyword evidence="2" id="KW-0413">Isomerase</keyword>
<dbReference type="RefSeq" id="WP_241037584.1">
    <property type="nucleotide sequence ID" value="NZ_BAAAJF010000015.1"/>
</dbReference>
<dbReference type="EMBL" id="JAKXMK010000012">
    <property type="protein sequence ID" value="MCH6167271.1"/>
    <property type="molecule type" value="Genomic_DNA"/>
</dbReference>
<protein>
    <submittedName>
        <fullName evidence="2">Chorismate mutase</fullName>
        <ecNumber evidence="2">5.4.99.5</ecNumber>
    </submittedName>
</protein>